<dbReference type="AlphaFoldDB" id="A0A2K8U8E0"/>
<dbReference type="InterPro" id="IPR012677">
    <property type="entry name" value="Nucleotide-bd_a/b_plait_sf"/>
</dbReference>
<dbReference type="GO" id="GO:0003676">
    <property type="term" value="F:nucleic acid binding"/>
    <property type="evidence" value="ECO:0007669"/>
    <property type="project" value="InterPro"/>
</dbReference>
<dbReference type="KEGG" id="tsy:THSYN_13160"/>
<feature type="region of interest" description="Disordered" evidence="1">
    <location>
        <begin position="103"/>
        <end position="125"/>
    </location>
</feature>
<evidence type="ECO:0000313" key="2">
    <source>
        <dbReference type="EMBL" id="AUB81815.1"/>
    </source>
</evidence>
<organism evidence="2 3">
    <name type="scientific">Candidatus Thiodictyon syntrophicum</name>
    <dbReference type="NCBI Taxonomy" id="1166950"/>
    <lineage>
        <taxon>Bacteria</taxon>
        <taxon>Pseudomonadati</taxon>
        <taxon>Pseudomonadota</taxon>
        <taxon>Gammaproteobacteria</taxon>
        <taxon>Chromatiales</taxon>
        <taxon>Chromatiaceae</taxon>
        <taxon>Thiodictyon</taxon>
    </lineage>
</organism>
<gene>
    <name evidence="2" type="ORF">THSYN_13160</name>
</gene>
<reference evidence="2 3" key="1">
    <citation type="submission" date="2017-03" db="EMBL/GenBank/DDBJ databases">
        <title>Complete genome sequence of Candidatus 'Thiodictyon syntrophicum' sp. nov. strain Cad16T, a photolithoautotroph purple sulfur bacterium isolated from an alpine meromictic lake.</title>
        <authorList>
            <person name="Luedin S.M."/>
            <person name="Pothier J.F."/>
            <person name="Danza F."/>
            <person name="Storelli N."/>
            <person name="Wittwer M."/>
            <person name="Tonolla M."/>
        </authorList>
    </citation>
    <scope>NUCLEOTIDE SEQUENCE [LARGE SCALE GENOMIC DNA]</scope>
    <source>
        <strain evidence="2 3">Cad16T</strain>
    </source>
</reference>
<proteinExistence type="predicted"/>
<evidence type="ECO:0008006" key="4">
    <source>
        <dbReference type="Google" id="ProtNLM"/>
    </source>
</evidence>
<protein>
    <recommendedName>
        <fullName evidence="4">RRM domain-containing protein</fullName>
    </recommendedName>
</protein>
<accession>A0A2K8U8E0</accession>
<dbReference type="InterPro" id="IPR035979">
    <property type="entry name" value="RBD_domain_sf"/>
</dbReference>
<dbReference type="RefSeq" id="WP_100919571.1">
    <property type="nucleotide sequence ID" value="NZ_CP020370.1"/>
</dbReference>
<dbReference type="CDD" id="cd00590">
    <property type="entry name" value="RRM_SF"/>
    <property type="match status" value="1"/>
</dbReference>
<dbReference type="Proteomes" id="UP000232638">
    <property type="component" value="Chromosome"/>
</dbReference>
<name>A0A2K8U8E0_9GAMM</name>
<evidence type="ECO:0000313" key="3">
    <source>
        <dbReference type="Proteomes" id="UP000232638"/>
    </source>
</evidence>
<dbReference type="EMBL" id="CP020370">
    <property type="protein sequence ID" value="AUB81815.1"/>
    <property type="molecule type" value="Genomic_DNA"/>
</dbReference>
<keyword evidence="3" id="KW-1185">Reference proteome</keyword>
<dbReference type="Gene3D" id="3.30.70.330">
    <property type="match status" value="1"/>
</dbReference>
<dbReference type="OrthoDB" id="7061983at2"/>
<evidence type="ECO:0000256" key="1">
    <source>
        <dbReference type="SAM" id="MobiDB-lite"/>
    </source>
</evidence>
<sequence length="162" mass="18074">MSGIMGGKTGSVALFLRNLPPDTSRKDLQAFVRVALREVGVRTLPFVNICANASIMRITDLATGTTEYHGLIEVRPARLAMLAIRVLNGRTLHDSPIEVRRYRQRSPWGEHRQRQQEASGSGTVVARPLVERRREHLRIDLVRSTPTAPALIETGPDLRAFT</sequence>
<dbReference type="SUPFAM" id="SSF54928">
    <property type="entry name" value="RNA-binding domain, RBD"/>
    <property type="match status" value="1"/>
</dbReference>